<dbReference type="EMBL" id="JAVREH010000022">
    <property type="protein sequence ID" value="MDT0262767.1"/>
    <property type="molecule type" value="Genomic_DNA"/>
</dbReference>
<dbReference type="Gene3D" id="3.40.50.720">
    <property type="entry name" value="NAD(P)-binding Rossmann-like Domain"/>
    <property type="match status" value="1"/>
</dbReference>
<reference evidence="2" key="1">
    <citation type="submission" date="2023-07" db="EMBL/GenBank/DDBJ databases">
        <title>30 novel species of actinomycetes from the DSMZ collection.</title>
        <authorList>
            <person name="Nouioui I."/>
        </authorList>
    </citation>
    <scope>NUCLEOTIDE SEQUENCE [LARGE SCALE GENOMIC DNA]</scope>
    <source>
        <strain evidence="2">DSM 44399</strain>
    </source>
</reference>
<protein>
    <submittedName>
        <fullName evidence="1">Ornithine cyclodeaminase family protein</fullName>
    </submittedName>
</protein>
<dbReference type="PANTHER" id="PTHR13812">
    <property type="entry name" value="KETIMINE REDUCTASE MU-CRYSTALLIN"/>
    <property type="match status" value="1"/>
</dbReference>
<dbReference type="Gene3D" id="3.30.1780.10">
    <property type="entry name" value="ornithine cyclodeaminase, domain 1"/>
    <property type="match status" value="1"/>
</dbReference>
<dbReference type="PANTHER" id="PTHR13812:SF19">
    <property type="entry name" value="KETIMINE REDUCTASE MU-CRYSTALLIN"/>
    <property type="match status" value="1"/>
</dbReference>
<organism evidence="1 2">
    <name type="scientific">Jatrophihabitans lederbergiae</name>
    <dbReference type="NCBI Taxonomy" id="3075547"/>
    <lineage>
        <taxon>Bacteria</taxon>
        <taxon>Bacillati</taxon>
        <taxon>Actinomycetota</taxon>
        <taxon>Actinomycetes</taxon>
        <taxon>Jatrophihabitantales</taxon>
        <taxon>Jatrophihabitantaceae</taxon>
        <taxon>Jatrophihabitans</taxon>
    </lineage>
</organism>
<name>A0ABU2JCP7_9ACTN</name>
<evidence type="ECO:0000313" key="1">
    <source>
        <dbReference type="EMBL" id="MDT0262767.1"/>
    </source>
</evidence>
<keyword evidence="2" id="KW-1185">Reference proteome</keyword>
<dbReference type="PIRSF" id="PIRSF001439">
    <property type="entry name" value="CryM"/>
    <property type="match status" value="1"/>
</dbReference>
<sequence>MTAASLPFLNAEDLAEAVSWQQAIQALTRAISLSSDLSSGVPRTAVPTEHGELLLMPAESGNAVGVKLLSVAPDNPAAGLPRIQALYVLFDAVTLTPRLLIDGAALTTLRTPALSALAVDRLAVPEATKLTVFGAGPQAQAHVHAIRAVRPIEAVTVVSRRSEPAERLVRELQEHGVQARTGTPDGAVASTDLVVCATTARRPLFDGDRLAGHACVIAVGSHEPDARELDERVFQRAGRIAVEDAGTALREAGDIILAVKAGSLTAERLIGLSELVSLVPDKGISVFKSVGMGWQDLAVAEAAAAAWRPGNS</sequence>
<dbReference type="InterPro" id="IPR023401">
    <property type="entry name" value="ODC_N"/>
</dbReference>
<accession>A0ABU2JCP7</accession>
<dbReference type="Pfam" id="PF02423">
    <property type="entry name" value="OCD_Mu_crystall"/>
    <property type="match status" value="1"/>
</dbReference>
<dbReference type="InterPro" id="IPR036291">
    <property type="entry name" value="NAD(P)-bd_dom_sf"/>
</dbReference>
<evidence type="ECO:0000313" key="2">
    <source>
        <dbReference type="Proteomes" id="UP001183176"/>
    </source>
</evidence>
<dbReference type="SUPFAM" id="SSF51735">
    <property type="entry name" value="NAD(P)-binding Rossmann-fold domains"/>
    <property type="match status" value="1"/>
</dbReference>
<dbReference type="Proteomes" id="UP001183176">
    <property type="component" value="Unassembled WGS sequence"/>
</dbReference>
<comment type="caution">
    <text evidence="1">The sequence shown here is derived from an EMBL/GenBank/DDBJ whole genome shotgun (WGS) entry which is preliminary data.</text>
</comment>
<dbReference type="RefSeq" id="WP_311423913.1">
    <property type="nucleotide sequence ID" value="NZ_JAVREH010000022.1"/>
</dbReference>
<gene>
    <name evidence="1" type="ORF">RM423_15325</name>
</gene>
<dbReference type="InterPro" id="IPR003462">
    <property type="entry name" value="ODC_Mu_crystall"/>
</dbReference>
<proteinExistence type="predicted"/>